<evidence type="ECO:0000313" key="3">
    <source>
        <dbReference type="Proteomes" id="UP000807306"/>
    </source>
</evidence>
<name>A0A9P6EMU4_9AGAR</name>
<evidence type="ECO:0000256" key="1">
    <source>
        <dbReference type="SAM" id="MobiDB-lite"/>
    </source>
</evidence>
<accession>A0A9P6EMU4</accession>
<dbReference type="EMBL" id="MU157831">
    <property type="protein sequence ID" value="KAF9532643.1"/>
    <property type="molecule type" value="Genomic_DNA"/>
</dbReference>
<comment type="caution">
    <text evidence="2">The sequence shown here is derived from an EMBL/GenBank/DDBJ whole genome shotgun (WGS) entry which is preliminary data.</text>
</comment>
<evidence type="ECO:0000313" key="2">
    <source>
        <dbReference type="EMBL" id="KAF9532643.1"/>
    </source>
</evidence>
<organism evidence="2 3">
    <name type="scientific">Crepidotus variabilis</name>
    <dbReference type="NCBI Taxonomy" id="179855"/>
    <lineage>
        <taxon>Eukaryota</taxon>
        <taxon>Fungi</taxon>
        <taxon>Dikarya</taxon>
        <taxon>Basidiomycota</taxon>
        <taxon>Agaricomycotina</taxon>
        <taxon>Agaricomycetes</taxon>
        <taxon>Agaricomycetidae</taxon>
        <taxon>Agaricales</taxon>
        <taxon>Agaricineae</taxon>
        <taxon>Crepidotaceae</taxon>
        <taxon>Crepidotus</taxon>
    </lineage>
</organism>
<keyword evidence="3" id="KW-1185">Reference proteome</keyword>
<proteinExistence type="predicted"/>
<dbReference type="Proteomes" id="UP000807306">
    <property type="component" value="Unassembled WGS sequence"/>
</dbReference>
<feature type="region of interest" description="Disordered" evidence="1">
    <location>
        <begin position="165"/>
        <end position="194"/>
    </location>
</feature>
<dbReference type="AlphaFoldDB" id="A0A9P6EMU4"/>
<sequence length="274" mass="31739">MSYWKLEELQKRLGLKDNPDVFKELQESVKELTQIIFPADILPSPASKLLGKQRIARQVIQLYPDLSLTEKHKDRHVILLRMIDRDFRCRRNNYNKVVAQTKKGEIHRTLRMSAGEKADLEQPDSDSDIGYEYDSNEQGIERQEEEIELNEDTVVVRPRVLRKLSEPKAAPNPRERNARSEKLKLPGQGVSSMNKERRQKARLKKFLQACHPPVDHLAARLWHVGIQSHDDLQSLSKWSKAQRRQFFQETVSAEGGSVLTVFQLAGLEHQFESL</sequence>
<feature type="compositionally biased region" description="Basic and acidic residues" evidence="1">
    <location>
        <begin position="173"/>
        <end position="184"/>
    </location>
</feature>
<protein>
    <submittedName>
        <fullName evidence="2">Uncharacterized protein</fullName>
    </submittedName>
</protein>
<gene>
    <name evidence="2" type="ORF">CPB83DRAFT_847117</name>
</gene>
<reference evidence="2" key="1">
    <citation type="submission" date="2020-11" db="EMBL/GenBank/DDBJ databases">
        <authorList>
            <consortium name="DOE Joint Genome Institute"/>
            <person name="Ahrendt S."/>
            <person name="Riley R."/>
            <person name="Andreopoulos W."/>
            <person name="Labutti K."/>
            <person name="Pangilinan J."/>
            <person name="Ruiz-Duenas F.J."/>
            <person name="Barrasa J.M."/>
            <person name="Sanchez-Garcia M."/>
            <person name="Camarero S."/>
            <person name="Miyauchi S."/>
            <person name="Serrano A."/>
            <person name="Linde D."/>
            <person name="Babiker R."/>
            <person name="Drula E."/>
            <person name="Ayuso-Fernandez I."/>
            <person name="Pacheco R."/>
            <person name="Padilla G."/>
            <person name="Ferreira P."/>
            <person name="Barriuso J."/>
            <person name="Kellner H."/>
            <person name="Castanera R."/>
            <person name="Alfaro M."/>
            <person name="Ramirez L."/>
            <person name="Pisabarro A.G."/>
            <person name="Kuo A."/>
            <person name="Tritt A."/>
            <person name="Lipzen A."/>
            <person name="He G."/>
            <person name="Yan M."/>
            <person name="Ng V."/>
            <person name="Cullen D."/>
            <person name="Martin F."/>
            <person name="Rosso M.-N."/>
            <person name="Henrissat B."/>
            <person name="Hibbett D."/>
            <person name="Martinez A.T."/>
            <person name="Grigoriev I.V."/>
        </authorList>
    </citation>
    <scope>NUCLEOTIDE SEQUENCE</scope>
    <source>
        <strain evidence="2">CBS 506.95</strain>
    </source>
</reference>